<dbReference type="InterPro" id="IPR045078">
    <property type="entry name" value="TST/MPST-like"/>
</dbReference>
<feature type="domain" description="Rhodanese" evidence="4">
    <location>
        <begin position="22"/>
        <end position="140"/>
    </location>
</feature>
<dbReference type="SUPFAM" id="SSF52821">
    <property type="entry name" value="Rhodanese/Cell cycle control phosphatase"/>
    <property type="match status" value="2"/>
</dbReference>
<dbReference type="CDD" id="cd01449">
    <property type="entry name" value="TST_Repeat_2"/>
    <property type="match status" value="1"/>
</dbReference>
<accession>A0ABY3RUX4</accession>
<organism evidence="5 6">
    <name type="scientific">Microbacterium resistens</name>
    <dbReference type="NCBI Taxonomy" id="156977"/>
    <lineage>
        <taxon>Bacteria</taxon>
        <taxon>Bacillati</taxon>
        <taxon>Actinomycetota</taxon>
        <taxon>Actinomycetes</taxon>
        <taxon>Micrococcales</taxon>
        <taxon>Microbacteriaceae</taxon>
        <taxon>Microbacterium</taxon>
    </lineage>
</organism>
<dbReference type="InterPro" id="IPR001307">
    <property type="entry name" value="Thiosulphate_STrfase_CS"/>
</dbReference>
<dbReference type="InterPro" id="IPR001763">
    <property type="entry name" value="Rhodanese-like_dom"/>
</dbReference>
<dbReference type="SMART" id="SM00450">
    <property type="entry name" value="RHOD"/>
    <property type="match status" value="2"/>
</dbReference>
<evidence type="ECO:0000259" key="4">
    <source>
        <dbReference type="PROSITE" id="PS50206"/>
    </source>
</evidence>
<dbReference type="Proteomes" id="UP001199642">
    <property type="component" value="Chromosome"/>
</dbReference>
<dbReference type="RefSeq" id="WP_231820329.1">
    <property type="nucleotide sequence ID" value="NZ_CP082781.1"/>
</dbReference>
<dbReference type="CDD" id="cd01448">
    <property type="entry name" value="TST_Repeat_1"/>
    <property type="match status" value="1"/>
</dbReference>
<dbReference type="Gene3D" id="3.40.250.10">
    <property type="entry name" value="Rhodanese-like domain"/>
    <property type="match status" value="2"/>
</dbReference>
<dbReference type="Pfam" id="PF00581">
    <property type="entry name" value="Rhodanese"/>
    <property type="match status" value="2"/>
</dbReference>
<feature type="region of interest" description="Disordered" evidence="3">
    <location>
        <begin position="272"/>
        <end position="291"/>
    </location>
</feature>
<evidence type="ECO:0000256" key="2">
    <source>
        <dbReference type="ARBA" id="ARBA00022737"/>
    </source>
</evidence>
<keyword evidence="1" id="KW-0808">Transferase</keyword>
<evidence type="ECO:0000256" key="3">
    <source>
        <dbReference type="SAM" id="MobiDB-lite"/>
    </source>
</evidence>
<dbReference type="InterPro" id="IPR036873">
    <property type="entry name" value="Rhodanese-like_dom_sf"/>
</dbReference>
<evidence type="ECO:0000313" key="5">
    <source>
        <dbReference type="EMBL" id="UGS26738.1"/>
    </source>
</evidence>
<reference evidence="5 6" key="1">
    <citation type="submission" date="2023-01" db="EMBL/GenBank/DDBJ databases">
        <title>Characterization of estradiol degrading bacteria Microbacterium sp. MZT7 and reveal degrading genes through genome analysis.</title>
        <authorList>
            <person name="Hao P."/>
            <person name="Gao Y."/>
        </authorList>
    </citation>
    <scope>NUCLEOTIDE SEQUENCE [LARGE SCALE GENOMIC DNA]</scope>
    <source>
        <strain evidence="5 6">MZT7</strain>
    </source>
</reference>
<dbReference type="PANTHER" id="PTHR11364">
    <property type="entry name" value="THIOSULFATE SULFERTANSFERASE"/>
    <property type="match status" value="1"/>
</dbReference>
<name>A0ABY3RUX4_9MICO</name>
<proteinExistence type="predicted"/>
<sequence length="291" mass="30892">MADSLPGSPLISAVELRKLLAADAPVRLLDVRYRLGHDDGRERYAEGHLPGAVFVDLERELAAHGDPRDGRHPLPEDADLAEAVRRWGVRAEESVVVYDDSRSLPASRAWWALTRAGLRDVRVLDGGLSAWRAIGGETERGEVIPAPGDVELGSPGTADVLDTDQVALWTGVLLDARAPERYRGETEPIDPVAGHIPGARNLPIAEVLTEDGRFREPEEIADAFEVAGAGENIPIAAYCGSGVTAAQLALAGALIGREVTLYPGSWSAWSNTPGLPVATGADPAEDDPLEG</sequence>
<evidence type="ECO:0000313" key="6">
    <source>
        <dbReference type="Proteomes" id="UP001199642"/>
    </source>
</evidence>
<dbReference type="PROSITE" id="PS00380">
    <property type="entry name" value="RHODANESE_1"/>
    <property type="match status" value="1"/>
</dbReference>
<dbReference type="PANTHER" id="PTHR11364:SF27">
    <property type="entry name" value="SULFURTRANSFERASE"/>
    <property type="match status" value="1"/>
</dbReference>
<protein>
    <submittedName>
        <fullName evidence="5">Sulfurtransferase</fullName>
    </submittedName>
</protein>
<keyword evidence="2" id="KW-0677">Repeat</keyword>
<evidence type="ECO:0000256" key="1">
    <source>
        <dbReference type="ARBA" id="ARBA00022679"/>
    </source>
</evidence>
<keyword evidence="6" id="KW-1185">Reference proteome</keyword>
<gene>
    <name evidence="5" type="ORF">K8F61_00420</name>
</gene>
<feature type="domain" description="Rhodanese" evidence="4">
    <location>
        <begin position="172"/>
        <end position="278"/>
    </location>
</feature>
<dbReference type="PROSITE" id="PS50206">
    <property type="entry name" value="RHODANESE_3"/>
    <property type="match status" value="2"/>
</dbReference>
<dbReference type="EMBL" id="CP082781">
    <property type="protein sequence ID" value="UGS26738.1"/>
    <property type="molecule type" value="Genomic_DNA"/>
</dbReference>